<dbReference type="PANTHER" id="PTHR11662:SF399">
    <property type="entry name" value="FI19708P1-RELATED"/>
    <property type="match status" value="1"/>
</dbReference>
<dbReference type="SUPFAM" id="SSF103473">
    <property type="entry name" value="MFS general substrate transporter"/>
    <property type="match status" value="1"/>
</dbReference>
<evidence type="ECO:0000256" key="1">
    <source>
        <dbReference type="ARBA" id="ARBA00004141"/>
    </source>
</evidence>
<dbReference type="AlphaFoldDB" id="A0A1V9X3B4"/>
<evidence type="ECO:0000313" key="7">
    <source>
        <dbReference type="Proteomes" id="UP000192247"/>
    </source>
</evidence>
<evidence type="ECO:0000256" key="5">
    <source>
        <dbReference type="SAM" id="Phobius"/>
    </source>
</evidence>
<keyword evidence="3 5" id="KW-1133">Transmembrane helix</keyword>
<gene>
    <name evidence="6" type="ORF">BIW11_13199</name>
</gene>
<dbReference type="InterPro" id="IPR036259">
    <property type="entry name" value="MFS_trans_sf"/>
</dbReference>
<dbReference type="GO" id="GO:0016020">
    <property type="term" value="C:membrane"/>
    <property type="evidence" value="ECO:0007669"/>
    <property type="project" value="UniProtKB-SubCell"/>
</dbReference>
<dbReference type="EMBL" id="MNPL01026465">
    <property type="protein sequence ID" value="OQR67977.1"/>
    <property type="molecule type" value="Genomic_DNA"/>
</dbReference>
<dbReference type="Proteomes" id="UP000192247">
    <property type="component" value="Unassembled WGS sequence"/>
</dbReference>
<reference evidence="6 7" key="1">
    <citation type="journal article" date="2017" name="Gigascience">
        <title>Draft genome of the honey bee ectoparasitic mite, Tropilaelaps mercedesae, is shaped by the parasitic life history.</title>
        <authorList>
            <person name="Dong X."/>
            <person name="Armstrong S.D."/>
            <person name="Xia D."/>
            <person name="Makepeace B.L."/>
            <person name="Darby A.C."/>
            <person name="Kadowaki T."/>
        </authorList>
    </citation>
    <scope>NUCLEOTIDE SEQUENCE [LARGE SCALE GENOMIC DNA]</scope>
    <source>
        <strain evidence="6">Wuxi-XJTLU</strain>
    </source>
</reference>
<dbReference type="InParanoid" id="A0A1V9X3B4"/>
<proteinExistence type="predicted"/>
<evidence type="ECO:0000313" key="6">
    <source>
        <dbReference type="EMBL" id="OQR67977.1"/>
    </source>
</evidence>
<evidence type="ECO:0000256" key="4">
    <source>
        <dbReference type="ARBA" id="ARBA00023136"/>
    </source>
</evidence>
<keyword evidence="2 5" id="KW-0812">Transmembrane</keyword>
<dbReference type="GO" id="GO:0006820">
    <property type="term" value="P:monoatomic anion transport"/>
    <property type="evidence" value="ECO:0007669"/>
    <property type="project" value="TreeGrafter"/>
</dbReference>
<dbReference type="PANTHER" id="PTHR11662">
    <property type="entry name" value="SOLUTE CARRIER FAMILY 17"/>
    <property type="match status" value="1"/>
</dbReference>
<dbReference type="Gene3D" id="1.20.1250.20">
    <property type="entry name" value="MFS general substrate transporter like domains"/>
    <property type="match status" value="1"/>
</dbReference>
<comment type="caution">
    <text evidence="6">The sequence shown here is derived from an EMBL/GenBank/DDBJ whole genome shotgun (WGS) entry which is preliminary data.</text>
</comment>
<feature type="transmembrane region" description="Helical" evidence="5">
    <location>
        <begin position="163"/>
        <end position="186"/>
    </location>
</feature>
<dbReference type="STRING" id="418985.A0A1V9X3B4"/>
<dbReference type="OrthoDB" id="2985014at2759"/>
<keyword evidence="4 5" id="KW-0472">Membrane</keyword>
<sequence>MTCTHMGGFCGIVVETLGANALGSSQFGWPSAVWSLHLALFRSLYLQVTLITEVLIYMTTVLYPGIHKNGLISPLPSIAAIIGGVITAPTDRMVARRKMSVTTLRKLTSCVALVVLSIALFLIVVVARCDIVISAAFMIAGLFRGIFEAGVSPVAIDIAPESAGTILGSITVTCGAFGGVIVPLVTGEFVRQANTMTRWSYDFYVAGTVGLTRRSYF</sequence>
<accession>A0A1V9X3B4</accession>
<feature type="transmembrane region" description="Helical" evidence="5">
    <location>
        <begin position="110"/>
        <end position="143"/>
    </location>
</feature>
<dbReference type="InterPro" id="IPR050382">
    <property type="entry name" value="MFS_Na/Anion_cotransporter"/>
</dbReference>
<dbReference type="GO" id="GO:0022857">
    <property type="term" value="F:transmembrane transporter activity"/>
    <property type="evidence" value="ECO:0007669"/>
    <property type="project" value="TreeGrafter"/>
</dbReference>
<keyword evidence="7" id="KW-1185">Reference proteome</keyword>
<evidence type="ECO:0000256" key="2">
    <source>
        <dbReference type="ARBA" id="ARBA00022692"/>
    </source>
</evidence>
<name>A0A1V9X3B4_9ACAR</name>
<evidence type="ECO:0000256" key="3">
    <source>
        <dbReference type="ARBA" id="ARBA00022989"/>
    </source>
</evidence>
<feature type="transmembrane region" description="Helical" evidence="5">
    <location>
        <begin position="44"/>
        <end position="65"/>
    </location>
</feature>
<organism evidence="6 7">
    <name type="scientific">Tropilaelaps mercedesae</name>
    <dbReference type="NCBI Taxonomy" id="418985"/>
    <lineage>
        <taxon>Eukaryota</taxon>
        <taxon>Metazoa</taxon>
        <taxon>Ecdysozoa</taxon>
        <taxon>Arthropoda</taxon>
        <taxon>Chelicerata</taxon>
        <taxon>Arachnida</taxon>
        <taxon>Acari</taxon>
        <taxon>Parasitiformes</taxon>
        <taxon>Mesostigmata</taxon>
        <taxon>Gamasina</taxon>
        <taxon>Dermanyssoidea</taxon>
        <taxon>Laelapidae</taxon>
        <taxon>Tropilaelaps</taxon>
    </lineage>
</organism>
<feature type="transmembrane region" description="Helical" evidence="5">
    <location>
        <begin position="71"/>
        <end position="89"/>
    </location>
</feature>
<protein>
    <submittedName>
        <fullName evidence="6">Sialin-like</fullName>
    </submittedName>
</protein>
<comment type="subcellular location">
    <subcellularLocation>
        <location evidence="1">Membrane</location>
        <topology evidence="1">Multi-pass membrane protein</topology>
    </subcellularLocation>
</comment>